<sequence length="23" mass="2372">MAIVGVRAGFNLSNGGAHLPFRS</sequence>
<reference evidence="1" key="2">
    <citation type="submission" date="2020-05" db="UniProtKB">
        <authorList>
            <consortium name="EnsemblMetazoa"/>
        </authorList>
    </citation>
    <scope>IDENTIFICATION</scope>
    <source>
        <strain evidence="1">WRAIR2</strain>
    </source>
</reference>
<protein>
    <submittedName>
        <fullName evidence="1">Uncharacterized protein</fullName>
    </submittedName>
</protein>
<dbReference type="EnsemblMetazoa" id="ADIR014943-RA">
    <property type="protein sequence ID" value="ADIR014943-PA"/>
    <property type="gene ID" value="ADIR014943"/>
</dbReference>
<accession>A0A182NYQ0</accession>
<proteinExistence type="predicted"/>
<dbReference type="AlphaFoldDB" id="A0A182NYQ0"/>
<organism evidence="1 2">
    <name type="scientific">Anopheles dirus</name>
    <dbReference type="NCBI Taxonomy" id="7168"/>
    <lineage>
        <taxon>Eukaryota</taxon>
        <taxon>Metazoa</taxon>
        <taxon>Ecdysozoa</taxon>
        <taxon>Arthropoda</taxon>
        <taxon>Hexapoda</taxon>
        <taxon>Insecta</taxon>
        <taxon>Pterygota</taxon>
        <taxon>Neoptera</taxon>
        <taxon>Endopterygota</taxon>
        <taxon>Diptera</taxon>
        <taxon>Nematocera</taxon>
        <taxon>Culicoidea</taxon>
        <taxon>Culicidae</taxon>
        <taxon>Anophelinae</taxon>
        <taxon>Anopheles</taxon>
    </lineage>
</organism>
<keyword evidence="2" id="KW-1185">Reference proteome</keyword>
<dbReference type="VEuPathDB" id="VectorBase:ADIR014943"/>
<name>A0A182NYQ0_9DIPT</name>
<dbReference type="Proteomes" id="UP000075884">
    <property type="component" value="Unassembled WGS sequence"/>
</dbReference>
<evidence type="ECO:0000313" key="1">
    <source>
        <dbReference type="EnsemblMetazoa" id="ADIR014943-PA"/>
    </source>
</evidence>
<reference evidence="2" key="1">
    <citation type="submission" date="2013-03" db="EMBL/GenBank/DDBJ databases">
        <title>The Genome Sequence of Anopheles dirus WRAIR2.</title>
        <authorList>
            <consortium name="The Broad Institute Genomics Platform"/>
            <person name="Neafsey D.E."/>
            <person name="Walton C."/>
            <person name="Walker B."/>
            <person name="Young S.K."/>
            <person name="Zeng Q."/>
            <person name="Gargeya S."/>
            <person name="Fitzgerald M."/>
            <person name="Haas B."/>
            <person name="Abouelleil A."/>
            <person name="Allen A.W."/>
            <person name="Alvarado L."/>
            <person name="Arachchi H.M."/>
            <person name="Berlin A.M."/>
            <person name="Chapman S.B."/>
            <person name="Gainer-Dewar J."/>
            <person name="Goldberg J."/>
            <person name="Griggs A."/>
            <person name="Gujja S."/>
            <person name="Hansen M."/>
            <person name="Howarth C."/>
            <person name="Imamovic A."/>
            <person name="Ireland A."/>
            <person name="Larimer J."/>
            <person name="McCowan C."/>
            <person name="Murphy C."/>
            <person name="Pearson M."/>
            <person name="Poon T.W."/>
            <person name="Priest M."/>
            <person name="Roberts A."/>
            <person name="Saif S."/>
            <person name="Shea T."/>
            <person name="Sisk P."/>
            <person name="Sykes S."/>
            <person name="Wortman J."/>
            <person name="Nusbaum C."/>
            <person name="Birren B."/>
        </authorList>
    </citation>
    <scope>NUCLEOTIDE SEQUENCE [LARGE SCALE GENOMIC DNA]</scope>
    <source>
        <strain evidence="2">WRAIR2</strain>
    </source>
</reference>
<evidence type="ECO:0000313" key="2">
    <source>
        <dbReference type="Proteomes" id="UP000075884"/>
    </source>
</evidence>